<dbReference type="HOGENOM" id="CLU_1332961_0_0_1"/>
<proteinExistence type="predicted"/>
<gene>
    <name evidence="1" type="ORF">CAEBREN_21334</name>
</gene>
<dbReference type="AlphaFoldDB" id="G0NW73"/>
<protein>
    <submittedName>
        <fullName evidence="1">Uncharacterized protein</fullName>
    </submittedName>
</protein>
<dbReference type="Proteomes" id="UP000008068">
    <property type="component" value="Unassembled WGS sequence"/>
</dbReference>
<dbReference type="EMBL" id="GL379962">
    <property type="protein sequence ID" value="EGT38688.1"/>
    <property type="molecule type" value="Genomic_DNA"/>
</dbReference>
<name>G0NW73_CAEBE</name>
<organism evidence="2">
    <name type="scientific">Caenorhabditis brenneri</name>
    <name type="common">Nematode worm</name>
    <dbReference type="NCBI Taxonomy" id="135651"/>
    <lineage>
        <taxon>Eukaryota</taxon>
        <taxon>Metazoa</taxon>
        <taxon>Ecdysozoa</taxon>
        <taxon>Nematoda</taxon>
        <taxon>Chromadorea</taxon>
        <taxon>Rhabditida</taxon>
        <taxon>Rhabditina</taxon>
        <taxon>Rhabditomorpha</taxon>
        <taxon>Rhabditoidea</taxon>
        <taxon>Rhabditidae</taxon>
        <taxon>Peloderinae</taxon>
        <taxon>Caenorhabditis</taxon>
    </lineage>
</organism>
<keyword evidence="2" id="KW-1185">Reference proteome</keyword>
<evidence type="ECO:0000313" key="1">
    <source>
        <dbReference type="EMBL" id="EGT38688.1"/>
    </source>
</evidence>
<dbReference type="InParanoid" id="G0NW73"/>
<sequence length="206" mass="23918">MYTPCHPNHFILFLFTTSPFGIKETQQSTYQVARWEVCVGIGEDLSTVMIFKKLVRQMMKLVRQRYSSFLNRMQQGCGFQKNVDSRLRIIGTNRKSRRLFSRHNVLSSWIVKRTIVRKPFCSLSVRLATNAQFSESSSSAVPERLLSSPEEHSNTVMMKKPEWLDWLIQQTKCLLTIPMSLPRIGICIRLTSTKEQKNVDSRSQII</sequence>
<evidence type="ECO:0000313" key="2">
    <source>
        <dbReference type="Proteomes" id="UP000008068"/>
    </source>
</evidence>
<reference evidence="2" key="1">
    <citation type="submission" date="2011-07" db="EMBL/GenBank/DDBJ databases">
        <authorList>
            <consortium name="Caenorhabditis brenneri Sequencing and Analysis Consortium"/>
            <person name="Wilson R.K."/>
        </authorList>
    </citation>
    <scope>NUCLEOTIDE SEQUENCE [LARGE SCALE GENOMIC DNA]</scope>
    <source>
        <strain evidence="2">PB2801</strain>
    </source>
</reference>
<accession>G0NW73</accession>